<protein>
    <recommendedName>
        <fullName evidence="4">Probable multidrug resistance protein NorM</fullName>
    </recommendedName>
    <alternativeName>
        <fullName evidence="12">Multidrug-efflux transporter</fullName>
    </alternativeName>
</protein>
<keyword evidence="5" id="KW-0813">Transport</keyword>
<dbReference type="InterPro" id="IPR002528">
    <property type="entry name" value="MATE_fam"/>
</dbReference>
<evidence type="ECO:0000256" key="11">
    <source>
        <dbReference type="ARBA" id="ARBA00023136"/>
    </source>
</evidence>
<comment type="similarity">
    <text evidence="3">Belongs to the multi antimicrobial extrusion (MATE) (TC 2.A.66.1) family.</text>
</comment>
<evidence type="ECO:0000256" key="9">
    <source>
        <dbReference type="ARBA" id="ARBA00022989"/>
    </source>
</evidence>
<dbReference type="EMBL" id="LJCR01000538">
    <property type="protein sequence ID" value="KPV52463.1"/>
    <property type="molecule type" value="Genomic_DNA"/>
</dbReference>
<dbReference type="Proteomes" id="UP000050509">
    <property type="component" value="Unassembled WGS sequence"/>
</dbReference>
<dbReference type="GO" id="GO:0015297">
    <property type="term" value="F:antiporter activity"/>
    <property type="evidence" value="ECO:0007669"/>
    <property type="project" value="UniProtKB-KW"/>
</dbReference>
<dbReference type="InterPro" id="IPR048279">
    <property type="entry name" value="MdtK-like"/>
</dbReference>
<feature type="transmembrane region" description="Helical" evidence="13">
    <location>
        <begin position="73"/>
        <end position="95"/>
    </location>
</feature>
<feature type="transmembrane region" description="Helical" evidence="13">
    <location>
        <begin position="374"/>
        <end position="393"/>
    </location>
</feature>
<dbReference type="PANTHER" id="PTHR43298">
    <property type="entry name" value="MULTIDRUG RESISTANCE PROTEIN NORM-RELATED"/>
    <property type="match status" value="1"/>
</dbReference>
<comment type="function">
    <text evidence="1">Multidrug efflux pump.</text>
</comment>
<keyword evidence="6" id="KW-0050">Antiport</keyword>
<evidence type="ECO:0000256" key="12">
    <source>
        <dbReference type="ARBA" id="ARBA00031636"/>
    </source>
</evidence>
<feature type="transmembrane region" description="Helical" evidence="13">
    <location>
        <begin position="107"/>
        <end position="129"/>
    </location>
</feature>
<gene>
    <name evidence="14" type="ORF">SE17_15370</name>
</gene>
<proteinExistence type="inferred from homology"/>
<evidence type="ECO:0000256" key="8">
    <source>
        <dbReference type="ARBA" id="ARBA00022692"/>
    </source>
</evidence>
<dbReference type="NCBIfam" id="TIGR00797">
    <property type="entry name" value="matE"/>
    <property type="match status" value="1"/>
</dbReference>
<feature type="transmembrane region" description="Helical" evidence="13">
    <location>
        <begin position="405"/>
        <end position="426"/>
    </location>
</feature>
<evidence type="ECO:0000313" key="14">
    <source>
        <dbReference type="EMBL" id="KPV52463.1"/>
    </source>
</evidence>
<feature type="transmembrane region" description="Helical" evidence="13">
    <location>
        <begin position="181"/>
        <end position="199"/>
    </location>
</feature>
<dbReference type="GO" id="GO:0006811">
    <property type="term" value="P:monoatomic ion transport"/>
    <property type="evidence" value="ECO:0007669"/>
    <property type="project" value="UniProtKB-KW"/>
</dbReference>
<dbReference type="PATRIC" id="fig|186479.3.peg.8913"/>
<evidence type="ECO:0000256" key="7">
    <source>
        <dbReference type="ARBA" id="ARBA00022475"/>
    </source>
</evidence>
<dbReference type="GO" id="GO:0042910">
    <property type="term" value="F:xenobiotic transmembrane transporter activity"/>
    <property type="evidence" value="ECO:0007669"/>
    <property type="project" value="InterPro"/>
</dbReference>
<evidence type="ECO:0000256" key="3">
    <source>
        <dbReference type="ARBA" id="ARBA00010199"/>
    </source>
</evidence>
<organism evidence="14 15">
    <name type="scientific">Kouleothrix aurantiaca</name>
    <dbReference type="NCBI Taxonomy" id="186479"/>
    <lineage>
        <taxon>Bacteria</taxon>
        <taxon>Bacillati</taxon>
        <taxon>Chloroflexota</taxon>
        <taxon>Chloroflexia</taxon>
        <taxon>Chloroflexales</taxon>
        <taxon>Roseiflexineae</taxon>
        <taxon>Roseiflexaceae</taxon>
        <taxon>Kouleothrix</taxon>
    </lineage>
</organism>
<keyword evidence="15" id="KW-1185">Reference proteome</keyword>
<comment type="caution">
    <text evidence="14">The sequence shown here is derived from an EMBL/GenBank/DDBJ whole genome shotgun (WGS) entry which is preliminary data.</text>
</comment>
<feature type="transmembrane region" description="Helical" evidence="13">
    <location>
        <begin position="149"/>
        <end position="169"/>
    </location>
</feature>
<reference evidence="14 15" key="1">
    <citation type="submission" date="2015-09" db="EMBL/GenBank/DDBJ databases">
        <title>Draft genome sequence of Kouleothrix aurantiaca JCM 19913.</title>
        <authorList>
            <person name="Hemp J."/>
        </authorList>
    </citation>
    <scope>NUCLEOTIDE SEQUENCE [LARGE SCALE GENOMIC DNA]</scope>
    <source>
        <strain evidence="14 15">COM-B</strain>
    </source>
</reference>
<keyword evidence="9 13" id="KW-1133">Transmembrane helix</keyword>
<comment type="subcellular location">
    <subcellularLocation>
        <location evidence="2">Cell membrane</location>
        <topology evidence="2">Multi-pass membrane protein</topology>
    </subcellularLocation>
</comment>
<evidence type="ECO:0000313" key="15">
    <source>
        <dbReference type="Proteomes" id="UP000050509"/>
    </source>
</evidence>
<dbReference type="InterPro" id="IPR050222">
    <property type="entry name" value="MATE_MdtK"/>
</dbReference>
<evidence type="ECO:0000256" key="1">
    <source>
        <dbReference type="ARBA" id="ARBA00003408"/>
    </source>
</evidence>
<evidence type="ECO:0000256" key="5">
    <source>
        <dbReference type="ARBA" id="ARBA00022448"/>
    </source>
</evidence>
<dbReference type="PIRSF" id="PIRSF006603">
    <property type="entry name" value="DinF"/>
    <property type="match status" value="1"/>
</dbReference>
<dbReference type="Pfam" id="PF01554">
    <property type="entry name" value="MatE"/>
    <property type="match status" value="2"/>
</dbReference>
<sequence length="462" mass="47428">MVSEPGAAVQPRSPALRRAVVKLALPAVGEQMLNTLVGLSDTFLVGHLNAQASARLGYSSAEALAGVGLASQLIWLITVCFMAVSVGCTAMIARARGAGDDALANRVLRQSLLGGLAMGVLATLIGVGLARPMLQALGPDAGVLARGVLFLQIASSTFAPAALLFIGTAALRGVGDTRTPLVVMLGVNVVNIALSWLLINGNLGAPVLGVAGSAIGAAVARGGGGLVLVLLLLRGRSGLRLLPDMRPDWSLLGRLARIGGPSGAEQLVFQGALLIFVSFVTQLGTAAYAAHNVVISIESLSFLPGLGYAIAASALVGQYLGAGEPDLAEASTYEALRQCALLMSMLGLGMMLLPHQLIALFVADPQVADVGAGAMRIAGAMQPLLALSFVVSGGLRGAGDTRWPLYSKLVSTWGVRLPLVLALLALGWGLSGVWVAMSSDFAVQALLALWQSRRGRWKTLAV</sequence>
<evidence type="ECO:0000256" key="6">
    <source>
        <dbReference type="ARBA" id="ARBA00022449"/>
    </source>
</evidence>
<evidence type="ECO:0000256" key="10">
    <source>
        <dbReference type="ARBA" id="ARBA00023065"/>
    </source>
</evidence>
<keyword evidence="7" id="KW-1003">Cell membrane</keyword>
<keyword evidence="8 13" id="KW-0812">Transmembrane</keyword>
<dbReference type="AlphaFoldDB" id="A0A0P9D0T6"/>
<dbReference type="CDD" id="cd13137">
    <property type="entry name" value="MATE_NorM_like"/>
    <property type="match status" value="1"/>
</dbReference>
<feature type="transmembrane region" description="Helical" evidence="13">
    <location>
        <begin position="205"/>
        <end position="233"/>
    </location>
</feature>
<evidence type="ECO:0000256" key="4">
    <source>
        <dbReference type="ARBA" id="ARBA00020268"/>
    </source>
</evidence>
<feature type="transmembrane region" description="Helical" evidence="13">
    <location>
        <begin position="267"/>
        <end position="290"/>
    </location>
</feature>
<keyword evidence="11 13" id="KW-0472">Membrane</keyword>
<accession>A0A0P9D0T6</accession>
<feature type="transmembrane region" description="Helical" evidence="13">
    <location>
        <begin position="341"/>
        <end position="362"/>
    </location>
</feature>
<keyword evidence="10" id="KW-0406">Ion transport</keyword>
<feature type="transmembrane region" description="Helical" evidence="13">
    <location>
        <begin position="302"/>
        <end position="320"/>
    </location>
</feature>
<evidence type="ECO:0000256" key="2">
    <source>
        <dbReference type="ARBA" id="ARBA00004651"/>
    </source>
</evidence>
<name>A0A0P9D0T6_9CHLR</name>
<dbReference type="PANTHER" id="PTHR43298:SF2">
    <property type="entry name" value="FMN_FAD EXPORTER YEEO-RELATED"/>
    <property type="match status" value="1"/>
</dbReference>
<evidence type="ECO:0000256" key="13">
    <source>
        <dbReference type="SAM" id="Phobius"/>
    </source>
</evidence>
<dbReference type="GO" id="GO:0005886">
    <property type="term" value="C:plasma membrane"/>
    <property type="evidence" value="ECO:0007669"/>
    <property type="project" value="UniProtKB-SubCell"/>
</dbReference>